<feature type="signal peptide" evidence="1">
    <location>
        <begin position="1"/>
        <end position="30"/>
    </location>
</feature>
<dbReference type="RefSeq" id="XP_053747360.1">
    <property type="nucleotide sequence ID" value="XM_053891385.1"/>
</dbReference>
<dbReference type="CTD" id="56849"/>
<proteinExistence type="predicted"/>
<name>A0A9W2ULW2_PANPR</name>
<dbReference type="AlphaFoldDB" id="A0A9W2ULW2"/>
<reference evidence="3" key="1">
    <citation type="submission" date="2025-08" db="UniProtKB">
        <authorList>
            <consortium name="RefSeq"/>
        </authorList>
    </citation>
    <scope>IDENTIFICATION</scope>
    <source>
        <tissue evidence="3">Whole blood</tissue>
    </source>
</reference>
<keyword evidence="1" id="KW-0732">Signal</keyword>
<protein>
    <submittedName>
        <fullName evidence="3">Transcription elongation factor A protein-like 7 isoform X2</fullName>
    </submittedName>
</protein>
<sequence>MTRSCREVLIFTGFFLLWVPVPYCPVGVCACGQEKEDLNSLNLRRSTGLRSLTSGGKKKRKLSLIFIGLLFLALHKARRGKEETVRISTDEAGTRLSFADDQAVLDILTWRMTTVPIAGKTSAPGLWIWE</sequence>
<keyword evidence="2" id="KW-1185">Reference proteome</keyword>
<evidence type="ECO:0000313" key="3">
    <source>
        <dbReference type="RefSeq" id="XP_053747360.1"/>
    </source>
</evidence>
<gene>
    <name evidence="3" type="primary">TCEAL7</name>
</gene>
<organism evidence="2 3">
    <name type="scientific">Panthera pardus</name>
    <name type="common">Leopard</name>
    <name type="synonym">Felis pardus</name>
    <dbReference type="NCBI Taxonomy" id="9691"/>
    <lineage>
        <taxon>Eukaryota</taxon>
        <taxon>Metazoa</taxon>
        <taxon>Chordata</taxon>
        <taxon>Craniata</taxon>
        <taxon>Vertebrata</taxon>
        <taxon>Euteleostomi</taxon>
        <taxon>Mammalia</taxon>
        <taxon>Eutheria</taxon>
        <taxon>Laurasiatheria</taxon>
        <taxon>Carnivora</taxon>
        <taxon>Feliformia</taxon>
        <taxon>Felidae</taxon>
        <taxon>Pantherinae</taxon>
        <taxon>Panthera</taxon>
    </lineage>
</organism>
<accession>A0A9W2ULW2</accession>
<evidence type="ECO:0000256" key="1">
    <source>
        <dbReference type="SAM" id="SignalP"/>
    </source>
</evidence>
<dbReference type="PROSITE" id="PS51257">
    <property type="entry name" value="PROKAR_LIPOPROTEIN"/>
    <property type="match status" value="1"/>
</dbReference>
<dbReference type="Proteomes" id="UP001165780">
    <property type="component" value="Unplaced"/>
</dbReference>
<dbReference type="GeneID" id="109256471"/>
<feature type="chain" id="PRO_5040765477" evidence="1">
    <location>
        <begin position="31"/>
        <end position="130"/>
    </location>
</feature>
<evidence type="ECO:0000313" key="2">
    <source>
        <dbReference type="Proteomes" id="UP001165780"/>
    </source>
</evidence>